<dbReference type="InterPro" id="IPR033130">
    <property type="entry name" value="RNase_T2_His_AS_2"/>
</dbReference>
<evidence type="ECO:0000256" key="1">
    <source>
        <dbReference type="ARBA" id="ARBA00007469"/>
    </source>
</evidence>
<dbReference type="InterPro" id="IPR036430">
    <property type="entry name" value="RNase_T2-like_sf"/>
</dbReference>
<dbReference type="AlphaFoldDB" id="A0A7X4GE27"/>
<dbReference type="EMBL" id="WVTD01000001">
    <property type="protein sequence ID" value="MYL96695.1"/>
    <property type="molecule type" value="Genomic_DNA"/>
</dbReference>
<comment type="caution">
    <text evidence="3">The sequence shown here is derived from an EMBL/GenBank/DDBJ whole genome shotgun (WGS) entry which is preliminary data.</text>
</comment>
<dbReference type="GO" id="GO:0006401">
    <property type="term" value="P:RNA catabolic process"/>
    <property type="evidence" value="ECO:0007669"/>
    <property type="project" value="UniProtKB-ARBA"/>
</dbReference>
<dbReference type="Gene3D" id="3.90.730.10">
    <property type="entry name" value="Ribonuclease T2-like"/>
    <property type="match status" value="1"/>
</dbReference>
<name>A0A7X4GE27_9SPHN</name>
<dbReference type="PROSITE" id="PS00531">
    <property type="entry name" value="RNASE_T2_2"/>
    <property type="match status" value="1"/>
</dbReference>
<dbReference type="PANTHER" id="PTHR11240:SF22">
    <property type="entry name" value="RIBONUCLEASE T2"/>
    <property type="match status" value="1"/>
</dbReference>
<dbReference type="Proteomes" id="UP000465810">
    <property type="component" value="Unassembled WGS sequence"/>
</dbReference>
<dbReference type="GO" id="GO:0033897">
    <property type="term" value="F:ribonuclease T2 activity"/>
    <property type="evidence" value="ECO:0007669"/>
    <property type="project" value="InterPro"/>
</dbReference>
<gene>
    <name evidence="3" type="ORF">GR702_02745</name>
</gene>
<sequence>MPGLALAQAYQCQLPPRIAPVRPAVPSGPVRRTSIGAYTLAASWSPDYCKTSGDTRSLQCSAKRGRFGFILHGLWPEAARGPSPQWCALNPVPSPQLLREHLCMTPSPGLLAHEWAKHGSCMVGTPEKYFRVSAILWRSIHWPDADRLSRRKDLTAGMLRDEFLAANPGWKRESVGIEASRKGWLRELRLCYRADFRPGRCPPARFGPADTAPLKIWRGL</sequence>
<reference evidence="3 4" key="1">
    <citation type="submission" date="2019-12" db="EMBL/GenBank/DDBJ databases">
        <authorList>
            <person name="Feng G."/>
            <person name="Zhu H."/>
        </authorList>
    </citation>
    <scope>NUCLEOTIDE SEQUENCE [LARGE SCALE GENOMIC DNA]</scope>
    <source>
        <strain evidence="3 4">FGD1</strain>
    </source>
</reference>
<dbReference type="PROSITE" id="PS00530">
    <property type="entry name" value="RNASE_T2_1"/>
    <property type="match status" value="1"/>
</dbReference>
<evidence type="ECO:0000256" key="2">
    <source>
        <dbReference type="RuleBase" id="RU004328"/>
    </source>
</evidence>
<accession>A0A7X4GE27</accession>
<dbReference type="PANTHER" id="PTHR11240">
    <property type="entry name" value="RIBONUCLEASE T2"/>
    <property type="match status" value="1"/>
</dbReference>
<dbReference type="GO" id="GO:0003723">
    <property type="term" value="F:RNA binding"/>
    <property type="evidence" value="ECO:0007669"/>
    <property type="project" value="InterPro"/>
</dbReference>
<proteinExistence type="inferred from homology"/>
<keyword evidence="4" id="KW-1185">Reference proteome</keyword>
<evidence type="ECO:0000313" key="3">
    <source>
        <dbReference type="EMBL" id="MYL96695.1"/>
    </source>
</evidence>
<comment type="similarity">
    <text evidence="1 2">Belongs to the RNase T2 family.</text>
</comment>
<dbReference type="InterPro" id="IPR018188">
    <property type="entry name" value="RNase_T2_His_AS_1"/>
</dbReference>
<evidence type="ECO:0000313" key="4">
    <source>
        <dbReference type="Proteomes" id="UP000465810"/>
    </source>
</evidence>
<organism evidence="3 4">
    <name type="scientific">Novosphingobium silvae</name>
    <dbReference type="NCBI Taxonomy" id="2692619"/>
    <lineage>
        <taxon>Bacteria</taxon>
        <taxon>Pseudomonadati</taxon>
        <taxon>Pseudomonadota</taxon>
        <taxon>Alphaproteobacteria</taxon>
        <taxon>Sphingomonadales</taxon>
        <taxon>Sphingomonadaceae</taxon>
        <taxon>Novosphingobium</taxon>
    </lineage>
</organism>
<dbReference type="SUPFAM" id="SSF55895">
    <property type="entry name" value="Ribonuclease Rh-like"/>
    <property type="match status" value="1"/>
</dbReference>
<dbReference type="Pfam" id="PF00445">
    <property type="entry name" value="Ribonuclease_T2"/>
    <property type="match status" value="1"/>
</dbReference>
<protein>
    <submittedName>
        <fullName evidence="3">Ribonuclease T</fullName>
    </submittedName>
</protein>
<dbReference type="InterPro" id="IPR001568">
    <property type="entry name" value="RNase_T2-like"/>
</dbReference>